<dbReference type="InterPro" id="IPR026058">
    <property type="entry name" value="LIPIN"/>
</dbReference>
<reference evidence="5 6" key="1">
    <citation type="journal article" date="2015" name="Genome Biol. Evol.">
        <title>Phylogenomic analyses indicate that early fungi evolved digesting cell walls of algal ancestors of land plants.</title>
        <authorList>
            <person name="Chang Y."/>
            <person name="Wang S."/>
            <person name="Sekimoto S."/>
            <person name="Aerts A.L."/>
            <person name="Choi C."/>
            <person name="Clum A."/>
            <person name="LaButti K.M."/>
            <person name="Lindquist E.A."/>
            <person name="Yee Ngan C."/>
            <person name="Ohm R.A."/>
            <person name="Salamov A.A."/>
            <person name="Grigoriev I.V."/>
            <person name="Spatafora J.W."/>
            <person name="Berbee M.L."/>
        </authorList>
    </citation>
    <scope>NUCLEOTIDE SEQUENCE [LARGE SCALE GENOMIC DNA]</scope>
    <source>
        <strain evidence="5 6">NRRL 28638</strain>
    </source>
</reference>
<dbReference type="SMART" id="SM00775">
    <property type="entry name" value="LNS2"/>
    <property type="match status" value="1"/>
</dbReference>
<dbReference type="Pfam" id="PF08235">
    <property type="entry name" value="LNS2"/>
    <property type="match status" value="1"/>
</dbReference>
<evidence type="ECO:0000256" key="1">
    <source>
        <dbReference type="ARBA" id="ARBA00005476"/>
    </source>
</evidence>
<dbReference type="GO" id="GO:0009062">
    <property type="term" value="P:fatty acid catabolic process"/>
    <property type="evidence" value="ECO:0007669"/>
    <property type="project" value="TreeGrafter"/>
</dbReference>
<dbReference type="FunFam" id="3.40.50.1000:FF:000063">
    <property type="entry name" value="Nuclear elongation and deformation protein"/>
    <property type="match status" value="1"/>
</dbReference>
<sequence>MQYVGNLLNSVTTFYQELNPATLSGAIDVIVIKHEDGSLHCSPFHVRFGKLQLLRPQDKIVNVKVNGETIPYKMKLGDSGEAFFVFHTDNPVPSEFATSPLVSPSLSPTSESMVTTEEPEELILPESATDNSTINDHTLNSNEEQNPGFKKYLMEKYAKDDSEKPNAANHFDHLILDKKGYIEETPDRIPSPPPNSNINNNQMLYNTSKTLRRVKSDGELDENHHFNHVHDPRHPISLQQHSEPNNAPNPEAKDDVEEEDPNDGVMSDSEVDRRAKPSSDSANKRQPSVIRKLSKWFNNTSNPDLLTDPSVERSESLDSSPESQPIRKQSQHYAKTLRLTSEQLQSLNLKEGINDITFTVNKATCGSRLFLWNCYDHIVISDIDGTITKSDALGHLFNMVGRDWTHLGVAKLYSDITKNGYKILYLTSRAIGQADNTRDYLRGVKQGPFQLPNGPVLMSPDRLFQSLHREVIARQPQVFKMSCLRDIHNLFGEKHATPFYAGFGNRITDAISYRTVDVPVSRIFTIDHTSEVKLELLLDYKSSYTKLNDLVDQIFPPIKLNEANPEFADFSYWKQDLPDIDLLLIDEEVKIEVRKSPELSPKKSPIQSSNTFPIPQKTHMSGLSPRQSGINLFENLTGYKAMGGIPDVDQLDEVRRQLASSPDGSLLRNMDNEQIRQMELKAAQLDLESSESLSSSDEFDGDNEDEYDDDDLGVVQIPA</sequence>
<dbReference type="EMBL" id="KQ964526">
    <property type="protein sequence ID" value="KXN69675.1"/>
    <property type="molecule type" value="Genomic_DNA"/>
</dbReference>
<dbReference type="SUPFAM" id="SSF56784">
    <property type="entry name" value="HAD-like"/>
    <property type="match status" value="1"/>
</dbReference>
<dbReference type="InterPro" id="IPR031315">
    <property type="entry name" value="LNS2/PITP"/>
</dbReference>
<evidence type="ECO:0000256" key="3">
    <source>
        <dbReference type="SAM" id="MobiDB-lite"/>
    </source>
</evidence>
<dbReference type="Pfam" id="PF04571">
    <property type="entry name" value="Lipin_N"/>
    <property type="match status" value="1"/>
</dbReference>
<dbReference type="GO" id="GO:0019432">
    <property type="term" value="P:triglyceride biosynthetic process"/>
    <property type="evidence" value="ECO:0007669"/>
    <property type="project" value="TreeGrafter"/>
</dbReference>
<feature type="region of interest" description="Disordered" evidence="3">
    <location>
        <begin position="301"/>
        <end position="330"/>
    </location>
</feature>
<name>A0A137P3S8_CONC2</name>
<evidence type="ECO:0000313" key="5">
    <source>
        <dbReference type="EMBL" id="KXN69675.1"/>
    </source>
</evidence>
<dbReference type="AlphaFoldDB" id="A0A137P3S8"/>
<evidence type="ECO:0000259" key="4">
    <source>
        <dbReference type="SMART" id="SM00775"/>
    </source>
</evidence>
<dbReference type="OrthoDB" id="4567at2759"/>
<dbReference type="Proteomes" id="UP000070444">
    <property type="component" value="Unassembled WGS sequence"/>
</dbReference>
<evidence type="ECO:0000256" key="2">
    <source>
        <dbReference type="ARBA" id="ARBA00022553"/>
    </source>
</evidence>
<feature type="compositionally biased region" description="Polar residues" evidence="3">
    <location>
        <begin position="317"/>
        <end position="330"/>
    </location>
</feature>
<dbReference type="GO" id="GO:0005634">
    <property type="term" value="C:nucleus"/>
    <property type="evidence" value="ECO:0007669"/>
    <property type="project" value="UniProtKB-ARBA"/>
</dbReference>
<feature type="region of interest" description="Disordered" evidence="3">
    <location>
        <begin position="596"/>
        <end position="625"/>
    </location>
</feature>
<evidence type="ECO:0000313" key="6">
    <source>
        <dbReference type="Proteomes" id="UP000070444"/>
    </source>
</evidence>
<dbReference type="PANTHER" id="PTHR12181">
    <property type="entry name" value="LIPIN"/>
    <property type="match status" value="1"/>
</dbReference>
<keyword evidence="2" id="KW-0597">Phosphoprotein</keyword>
<dbReference type="InterPro" id="IPR007651">
    <property type="entry name" value="Lipin_N"/>
</dbReference>
<keyword evidence="6" id="KW-1185">Reference proteome</keyword>
<gene>
    <name evidence="5" type="ORF">CONCODRAFT_18138</name>
</gene>
<dbReference type="STRING" id="796925.A0A137P3S8"/>
<feature type="compositionally biased region" description="Basic and acidic residues" evidence="3">
    <location>
        <begin position="222"/>
        <end position="234"/>
    </location>
</feature>
<dbReference type="PANTHER" id="PTHR12181:SF12">
    <property type="entry name" value="PHOSPHATIDATE PHOSPHATASE"/>
    <property type="match status" value="1"/>
</dbReference>
<dbReference type="Gene3D" id="3.40.50.1000">
    <property type="entry name" value="HAD superfamily/HAD-like"/>
    <property type="match status" value="1"/>
</dbReference>
<feature type="compositionally biased region" description="Polar residues" evidence="3">
    <location>
        <begin position="237"/>
        <end position="248"/>
    </location>
</feature>
<dbReference type="InterPro" id="IPR036412">
    <property type="entry name" value="HAD-like_sf"/>
</dbReference>
<comment type="similarity">
    <text evidence="1">Belongs to the lipin family.</text>
</comment>
<feature type="compositionally biased region" description="Polar residues" evidence="3">
    <location>
        <begin position="605"/>
        <end position="625"/>
    </location>
</feature>
<feature type="region of interest" description="Disordered" evidence="3">
    <location>
        <begin position="685"/>
        <end position="719"/>
    </location>
</feature>
<dbReference type="OMA" id="QDYSMKL"/>
<feature type="compositionally biased region" description="Acidic residues" evidence="3">
    <location>
        <begin position="697"/>
        <end position="712"/>
    </location>
</feature>
<feature type="domain" description="LNS2/PITP" evidence="4">
    <location>
        <begin position="378"/>
        <end position="535"/>
    </location>
</feature>
<dbReference type="InterPro" id="IPR023214">
    <property type="entry name" value="HAD_sf"/>
</dbReference>
<protein>
    <submittedName>
        <fullName evidence="5">LNS2-domain-containing protein</fullName>
    </submittedName>
</protein>
<feature type="region of interest" description="Disordered" evidence="3">
    <location>
        <begin position="222"/>
        <end position="287"/>
    </location>
</feature>
<organism evidence="5 6">
    <name type="scientific">Conidiobolus coronatus (strain ATCC 28846 / CBS 209.66 / NRRL 28638)</name>
    <name type="common">Delacroixia coronata</name>
    <dbReference type="NCBI Taxonomy" id="796925"/>
    <lineage>
        <taxon>Eukaryota</taxon>
        <taxon>Fungi</taxon>
        <taxon>Fungi incertae sedis</taxon>
        <taxon>Zoopagomycota</taxon>
        <taxon>Entomophthoromycotina</taxon>
        <taxon>Entomophthoromycetes</taxon>
        <taxon>Entomophthorales</taxon>
        <taxon>Ancylistaceae</taxon>
        <taxon>Conidiobolus</taxon>
    </lineage>
</organism>
<feature type="compositionally biased region" description="Low complexity" evidence="3">
    <location>
        <begin position="685"/>
        <end position="696"/>
    </location>
</feature>
<proteinExistence type="inferred from homology"/>
<accession>A0A137P3S8</accession>
<dbReference type="GO" id="GO:0008195">
    <property type="term" value="F:phosphatidate phosphatase activity"/>
    <property type="evidence" value="ECO:0007669"/>
    <property type="project" value="TreeGrafter"/>
</dbReference>
<dbReference type="InterPro" id="IPR013209">
    <property type="entry name" value="LNS2"/>
</dbReference>